<dbReference type="Pfam" id="PF12900">
    <property type="entry name" value="Pyridox_ox_2"/>
    <property type="match status" value="1"/>
</dbReference>
<dbReference type="AlphaFoldDB" id="A0A9P6EAB5"/>
<evidence type="ECO:0000313" key="1">
    <source>
        <dbReference type="EMBL" id="KAF9525456.1"/>
    </source>
</evidence>
<gene>
    <name evidence="1" type="ORF">CPB83DRAFT_838188</name>
</gene>
<name>A0A9P6EAB5_9AGAR</name>
<accession>A0A9P6EAB5</accession>
<dbReference type="OrthoDB" id="444432at2759"/>
<dbReference type="Gene3D" id="2.30.110.10">
    <property type="entry name" value="Electron Transport, Fmn-binding Protein, Chain A"/>
    <property type="match status" value="1"/>
</dbReference>
<evidence type="ECO:0000313" key="2">
    <source>
        <dbReference type="Proteomes" id="UP000807306"/>
    </source>
</evidence>
<organism evidence="1 2">
    <name type="scientific">Crepidotus variabilis</name>
    <dbReference type="NCBI Taxonomy" id="179855"/>
    <lineage>
        <taxon>Eukaryota</taxon>
        <taxon>Fungi</taxon>
        <taxon>Dikarya</taxon>
        <taxon>Basidiomycota</taxon>
        <taxon>Agaricomycotina</taxon>
        <taxon>Agaricomycetes</taxon>
        <taxon>Agaricomycetidae</taxon>
        <taxon>Agaricales</taxon>
        <taxon>Agaricineae</taxon>
        <taxon>Crepidotaceae</taxon>
        <taxon>Crepidotus</taxon>
    </lineage>
</organism>
<dbReference type="EMBL" id="MU157884">
    <property type="protein sequence ID" value="KAF9525456.1"/>
    <property type="molecule type" value="Genomic_DNA"/>
</dbReference>
<dbReference type="SUPFAM" id="SSF50475">
    <property type="entry name" value="FMN-binding split barrel"/>
    <property type="match status" value="1"/>
</dbReference>
<dbReference type="InterPro" id="IPR012349">
    <property type="entry name" value="Split_barrel_FMN-bd"/>
</dbReference>
<dbReference type="Proteomes" id="UP000807306">
    <property type="component" value="Unassembled WGS sequence"/>
</dbReference>
<reference evidence="1" key="1">
    <citation type="submission" date="2020-11" db="EMBL/GenBank/DDBJ databases">
        <authorList>
            <consortium name="DOE Joint Genome Institute"/>
            <person name="Ahrendt S."/>
            <person name="Riley R."/>
            <person name="Andreopoulos W."/>
            <person name="Labutti K."/>
            <person name="Pangilinan J."/>
            <person name="Ruiz-Duenas F.J."/>
            <person name="Barrasa J.M."/>
            <person name="Sanchez-Garcia M."/>
            <person name="Camarero S."/>
            <person name="Miyauchi S."/>
            <person name="Serrano A."/>
            <person name="Linde D."/>
            <person name="Babiker R."/>
            <person name="Drula E."/>
            <person name="Ayuso-Fernandez I."/>
            <person name="Pacheco R."/>
            <person name="Padilla G."/>
            <person name="Ferreira P."/>
            <person name="Barriuso J."/>
            <person name="Kellner H."/>
            <person name="Castanera R."/>
            <person name="Alfaro M."/>
            <person name="Ramirez L."/>
            <person name="Pisabarro A.G."/>
            <person name="Kuo A."/>
            <person name="Tritt A."/>
            <person name="Lipzen A."/>
            <person name="He G."/>
            <person name="Yan M."/>
            <person name="Ng V."/>
            <person name="Cullen D."/>
            <person name="Martin F."/>
            <person name="Rosso M.-N."/>
            <person name="Henrissat B."/>
            <person name="Hibbett D."/>
            <person name="Martinez A.T."/>
            <person name="Grigoriev I.V."/>
        </authorList>
    </citation>
    <scope>NUCLEOTIDE SEQUENCE</scope>
    <source>
        <strain evidence="1">CBS 506.95</strain>
    </source>
</reference>
<sequence>MAEDSQYTKTFKSTVNRLKDRADYDHETVQTFVNGAPVLHVSFVPKRTDDDPFPTILPMIGGFGSYTAPGSTESSSSALYLHGHISARLFKTSSASEKTPWEEDGLPGLPVCVCATHMDGLVLALTPFKHDVNYRSTVVHGYATLVTDLAEKNFALRLIPENILPNRWENSRVPPTDAEIKVTGILKIDVVDASAKVRAYAVENDKADLVDVDVTGRVWTGTVRAYVRYETPIPGKENAVKDIPKYIDRWIEERNRKGEEYAREITSQLHS</sequence>
<keyword evidence="2" id="KW-1185">Reference proteome</keyword>
<protein>
    <submittedName>
        <fullName evidence="1">Flavin-nucleotide-binding protein</fullName>
    </submittedName>
</protein>
<comment type="caution">
    <text evidence="1">The sequence shown here is derived from an EMBL/GenBank/DDBJ whole genome shotgun (WGS) entry which is preliminary data.</text>
</comment>
<proteinExistence type="predicted"/>
<dbReference type="PANTHER" id="PTHR34071">
    <property type="entry name" value="5-NITROIMIDAZOLE ANTIBIOTICS RESISTANCE PROTEIN, NIMA-FAMILY-RELATED PROTEIN-RELATED"/>
    <property type="match status" value="1"/>
</dbReference>
<dbReference type="InterPro" id="IPR024747">
    <property type="entry name" value="Pyridox_Oxase-rel"/>
</dbReference>
<dbReference type="PANTHER" id="PTHR34071:SF2">
    <property type="entry name" value="FLAVIN-NUCLEOTIDE-BINDING PROTEIN"/>
    <property type="match status" value="1"/>
</dbReference>